<evidence type="ECO:0000256" key="2">
    <source>
        <dbReference type="ARBA" id="ARBA00023015"/>
    </source>
</evidence>
<dbReference type="Pfam" id="PF00126">
    <property type="entry name" value="HTH_1"/>
    <property type="match status" value="1"/>
</dbReference>
<dbReference type="InterPro" id="IPR036390">
    <property type="entry name" value="WH_DNA-bd_sf"/>
</dbReference>
<reference evidence="6" key="2">
    <citation type="submission" date="2020-09" db="EMBL/GenBank/DDBJ databases">
        <authorList>
            <person name="Sun Q."/>
            <person name="Kim S."/>
        </authorList>
    </citation>
    <scope>NUCLEOTIDE SEQUENCE</scope>
    <source>
        <strain evidence="6">KCTC 22169</strain>
    </source>
</reference>
<dbReference type="GO" id="GO:0003700">
    <property type="term" value="F:DNA-binding transcription factor activity"/>
    <property type="evidence" value="ECO:0007669"/>
    <property type="project" value="InterPro"/>
</dbReference>
<name>A0A918K2N1_9GAMM</name>
<evidence type="ECO:0000313" key="6">
    <source>
        <dbReference type="EMBL" id="GGX45534.1"/>
    </source>
</evidence>
<dbReference type="Pfam" id="PF03466">
    <property type="entry name" value="LysR_substrate"/>
    <property type="match status" value="1"/>
</dbReference>
<evidence type="ECO:0000256" key="4">
    <source>
        <dbReference type="ARBA" id="ARBA00023163"/>
    </source>
</evidence>
<dbReference type="SUPFAM" id="SSF53850">
    <property type="entry name" value="Periplasmic binding protein-like II"/>
    <property type="match status" value="1"/>
</dbReference>
<dbReference type="PROSITE" id="PS50931">
    <property type="entry name" value="HTH_LYSR"/>
    <property type="match status" value="1"/>
</dbReference>
<evidence type="ECO:0000256" key="1">
    <source>
        <dbReference type="ARBA" id="ARBA00009437"/>
    </source>
</evidence>
<organism evidence="6 7">
    <name type="scientific">Saccharospirillum salsuginis</name>
    <dbReference type="NCBI Taxonomy" id="418750"/>
    <lineage>
        <taxon>Bacteria</taxon>
        <taxon>Pseudomonadati</taxon>
        <taxon>Pseudomonadota</taxon>
        <taxon>Gammaproteobacteria</taxon>
        <taxon>Oceanospirillales</taxon>
        <taxon>Saccharospirillaceae</taxon>
        <taxon>Saccharospirillum</taxon>
    </lineage>
</organism>
<dbReference type="InterPro" id="IPR058163">
    <property type="entry name" value="LysR-type_TF_proteobact-type"/>
</dbReference>
<gene>
    <name evidence="6" type="ORF">GCM10007392_10700</name>
</gene>
<dbReference type="InterPro" id="IPR005119">
    <property type="entry name" value="LysR_subst-bd"/>
</dbReference>
<dbReference type="EMBL" id="BMXR01000002">
    <property type="protein sequence ID" value="GGX45534.1"/>
    <property type="molecule type" value="Genomic_DNA"/>
</dbReference>
<comment type="similarity">
    <text evidence="1">Belongs to the LysR transcriptional regulatory family.</text>
</comment>
<accession>A0A918K2N1</accession>
<dbReference type="PANTHER" id="PTHR30537">
    <property type="entry name" value="HTH-TYPE TRANSCRIPTIONAL REGULATOR"/>
    <property type="match status" value="1"/>
</dbReference>
<keyword evidence="7" id="KW-1185">Reference proteome</keyword>
<dbReference type="FunFam" id="1.10.10.10:FF:000001">
    <property type="entry name" value="LysR family transcriptional regulator"/>
    <property type="match status" value="1"/>
</dbReference>
<dbReference type="InterPro" id="IPR000847">
    <property type="entry name" value="LysR_HTH_N"/>
</dbReference>
<evidence type="ECO:0000313" key="7">
    <source>
        <dbReference type="Proteomes" id="UP000626148"/>
    </source>
</evidence>
<sequence length="294" mass="33163">MELDGLSLFIDTVRAGSITGAAEHRGMPKSTLSRQLRQFEEKMGVRLLERSTRRLDLTEAGEALFNNAAPFLEELEDIQDSVRAYQRHPKGRLAIQMPQELFTTQMGELISEFLQRYPEISLCCTQYSGVLPAPSPEFDLQFVLHDSPLPASDWIARTLMSIPQGLFIASHCRERAPTQLSDLADCRCILQSGESMWSFRVGRHIETVPVNGRLVLNSPDMQLQAAIRGLGLARLARYQADPAVRRGALAEVELEGKPVAQQLTVLYRSRHLPLKTRLFLDHFQNHIGRLYSVL</sequence>
<dbReference type="RefSeq" id="WP_189607457.1">
    <property type="nucleotide sequence ID" value="NZ_BMXR01000002.1"/>
</dbReference>
<reference evidence="6" key="1">
    <citation type="journal article" date="2014" name="Int. J. Syst. Evol. Microbiol.">
        <title>Complete genome sequence of Corynebacterium casei LMG S-19264T (=DSM 44701T), isolated from a smear-ripened cheese.</title>
        <authorList>
            <consortium name="US DOE Joint Genome Institute (JGI-PGF)"/>
            <person name="Walter F."/>
            <person name="Albersmeier A."/>
            <person name="Kalinowski J."/>
            <person name="Ruckert C."/>
        </authorList>
    </citation>
    <scope>NUCLEOTIDE SEQUENCE</scope>
    <source>
        <strain evidence="6">KCTC 22169</strain>
    </source>
</reference>
<dbReference type="SUPFAM" id="SSF46785">
    <property type="entry name" value="Winged helix' DNA-binding domain"/>
    <property type="match status" value="1"/>
</dbReference>
<dbReference type="Gene3D" id="1.10.10.10">
    <property type="entry name" value="Winged helix-like DNA-binding domain superfamily/Winged helix DNA-binding domain"/>
    <property type="match status" value="1"/>
</dbReference>
<dbReference type="GO" id="GO:0006351">
    <property type="term" value="P:DNA-templated transcription"/>
    <property type="evidence" value="ECO:0007669"/>
    <property type="project" value="TreeGrafter"/>
</dbReference>
<dbReference type="PANTHER" id="PTHR30537:SF5">
    <property type="entry name" value="HTH-TYPE TRANSCRIPTIONAL ACTIVATOR TTDR-RELATED"/>
    <property type="match status" value="1"/>
</dbReference>
<dbReference type="GO" id="GO:0043565">
    <property type="term" value="F:sequence-specific DNA binding"/>
    <property type="evidence" value="ECO:0007669"/>
    <property type="project" value="TreeGrafter"/>
</dbReference>
<dbReference type="Proteomes" id="UP000626148">
    <property type="component" value="Unassembled WGS sequence"/>
</dbReference>
<protein>
    <submittedName>
        <fullName evidence="6">LysR family transcriptional regulator</fullName>
    </submittedName>
</protein>
<dbReference type="AlphaFoldDB" id="A0A918K2N1"/>
<comment type="caution">
    <text evidence="6">The sequence shown here is derived from an EMBL/GenBank/DDBJ whole genome shotgun (WGS) entry which is preliminary data.</text>
</comment>
<keyword evidence="2" id="KW-0805">Transcription regulation</keyword>
<feature type="domain" description="HTH lysR-type" evidence="5">
    <location>
        <begin position="1"/>
        <end position="58"/>
    </location>
</feature>
<dbReference type="InterPro" id="IPR036388">
    <property type="entry name" value="WH-like_DNA-bd_sf"/>
</dbReference>
<keyword evidence="4" id="KW-0804">Transcription</keyword>
<keyword evidence="3" id="KW-0238">DNA-binding</keyword>
<dbReference type="Gene3D" id="3.40.190.290">
    <property type="match status" value="1"/>
</dbReference>
<evidence type="ECO:0000259" key="5">
    <source>
        <dbReference type="PROSITE" id="PS50931"/>
    </source>
</evidence>
<proteinExistence type="inferred from homology"/>
<evidence type="ECO:0000256" key="3">
    <source>
        <dbReference type="ARBA" id="ARBA00023125"/>
    </source>
</evidence>